<dbReference type="PANTHER" id="PTHR48079">
    <property type="entry name" value="PROTEIN YEEZ"/>
    <property type="match status" value="1"/>
</dbReference>
<dbReference type="InterPro" id="IPR001509">
    <property type="entry name" value="Epimerase_deHydtase"/>
</dbReference>
<dbReference type="Gene3D" id="3.40.50.720">
    <property type="entry name" value="NAD(P)-binding Rossmann-like Domain"/>
    <property type="match status" value="2"/>
</dbReference>
<evidence type="ECO:0000313" key="3">
    <source>
        <dbReference type="Proteomes" id="UP000766629"/>
    </source>
</evidence>
<organism evidence="2 3">
    <name type="scientific">Leisingera daeponensis</name>
    <dbReference type="NCBI Taxonomy" id="405746"/>
    <lineage>
        <taxon>Bacteria</taxon>
        <taxon>Pseudomonadati</taxon>
        <taxon>Pseudomonadota</taxon>
        <taxon>Alphaproteobacteria</taxon>
        <taxon>Rhodobacterales</taxon>
        <taxon>Roseobacteraceae</taxon>
        <taxon>Leisingera</taxon>
    </lineage>
</organism>
<accession>A0ABS7ND35</accession>
<evidence type="ECO:0000313" key="2">
    <source>
        <dbReference type="EMBL" id="MBY6138772.1"/>
    </source>
</evidence>
<feature type="domain" description="NAD-dependent epimerase/dehydratase" evidence="1">
    <location>
        <begin position="3"/>
        <end position="41"/>
    </location>
</feature>
<keyword evidence="3" id="KW-1185">Reference proteome</keyword>
<protein>
    <submittedName>
        <fullName evidence="2">NAD-dependent epimerase/dehydratase family protein</fullName>
    </submittedName>
</protein>
<comment type="caution">
    <text evidence="2">The sequence shown here is derived from an EMBL/GenBank/DDBJ whole genome shotgun (WGS) entry which is preliminary data.</text>
</comment>
<dbReference type="PANTHER" id="PTHR48079:SF9">
    <property type="entry name" value="PUTATIVE-RELATED"/>
    <property type="match status" value="1"/>
</dbReference>
<dbReference type="InterPro" id="IPR051783">
    <property type="entry name" value="NAD(P)-dependent_oxidoreduct"/>
</dbReference>
<gene>
    <name evidence="2" type="ORF">KUV26_04920</name>
</gene>
<dbReference type="RefSeq" id="WP_222507554.1">
    <property type="nucleotide sequence ID" value="NZ_JAHVJA010000002.1"/>
</dbReference>
<evidence type="ECO:0000259" key="1">
    <source>
        <dbReference type="Pfam" id="PF01370"/>
    </source>
</evidence>
<dbReference type="InterPro" id="IPR036291">
    <property type="entry name" value="NAD(P)-bd_dom_sf"/>
</dbReference>
<dbReference type="Pfam" id="PF01370">
    <property type="entry name" value="Epimerase"/>
    <property type="match status" value="1"/>
</dbReference>
<sequence length="144" mass="15589">MNILILGGTGTIGTAVTQELLRHGHDVTGLSRSDASDRKLEAMGARPLREDLARAYRLLLEAPGLTGHFNASAEAGVPVADITREIARRHGHDGGYVVRSLKHVLLKYGAWAEGPALDQQMGSAKLRSLTGWQPQFSSFRTAQF</sequence>
<proteinExistence type="predicted"/>
<dbReference type="EMBL" id="JAHVJA010000002">
    <property type="protein sequence ID" value="MBY6138772.1"/>
    <property type="molecule type" value="Genomic_DNA"/>
</dbReference>
<reference evidence="2 3" key="1">
    <citation type="submission" date="2021-06" db="EMBL/GenBank/DDBJ databases">
        <title>50 bacteria genomes isolated from Dapeng, Shenzhen, China.</title>
        <authorList>
            <person name="Zheng W."/>
            <person name="Yu S."/>
            <person name="Huang Y."/>
        </authorList>
    </citation>
    <scope>NUCLEOTIDE SEQUENCE [LARGE SCALE GENOMIC DNA]</scope>
    <source>
        <strain evidence="2 3">DP1N14-2</strain>
    </source>
</reference>
<name>A0ABS7ND35_9RHOB</name>
<dbReference type="SUPFAM" id="SSF51735">
    <property type="entry name" value="NAD(P)-binding Rossmann-fold domains"/>
    <property type="match status" value="2"/>
</dbReference>
<dbReference type="Proteomes" id="UP000766629">
    <property type="component" value="Unassembled WGS sequence"/>
</dbReference>